<name>A0A2T2MZ59_CORCC</name>
<feature type="domain" description="PKS/mFAS DH" evidence="2">
    <location>
        <begin position="1"/>
        <end position="226"/>
    </location>
</feature>
<dbReference type="AlphaFoldDB" id="A0A2T2MZ59"/>
<protein>
    <recommendedName>
        <fullName evidence="2">PKS/mFAS DH domain-containing protein</fullName>
    </recommendedName>
</protein>
<feature type="region of interest" description="N-terminal hotdog fold" evidence="1">
    <location>
        <begin position="1"/>
        <end position="42"/>
    </location>
</feature>
<dbReference type="STRING" id="1448308.A0A2T2MZ59"/>
<feature type="region of interest" description="C-terminal hotdog fold" evidence="1">
    <location>
        <begin position="67"/>
        <end position="226"/>
    </location>
</feature>
<accession>A0A2T2MZ59</accession>
<evidence type="ECO:0000313" key="3">
    <source>
        <dbReference type="EMBL" id="PSN58514.1"/>
    </source>
</evidence>
<gene>
    <name evidence="3" type="ORF">BS50DRAFT_641741</name>
</gene>
<dbReference type="InterPro" id="IPR049900">
    <property type="entry name" value="PKS_mFAS_DH"/>
</dbReference>
<dbReference type="Pfam" id="PF14765">
    <property type="entry name" value="PS-DH"/>
    <property type="match status" value="1"/>
</dbReference>
<dbReference type="InterPro" id="IPR042104">
    <property type="entry name" value="PKS_dehydratase_sf"/>
</dbReference>
<dbReference type="InterPro" id="IPR049551">
    <property type="entry name" value="PKS_DH_C"/>
</dbReference>
<evidence type="ECO:0000256" key="1">
    <source>
        <dbReference type="PROSITE-ProRule" id="PRU01363"/>
    </source>
</evidence>
<dbReference type="EMBL" id="KZ678367">
    <property type="protein sequence ID" value="PSN58514.1"/>
    <property type="molecule type" value="Genomic_DNA"/>
</dbReference>
<evidence type="ECO:0000313" key="4">
    <source>
        <dbReference type="Proteomes" id="UP000240883"/>
    </source>
</evidence>
<reference evidence="3 4" key="1">
    <citation type="journal article" date="2018" name="Front. Microbiol.">
        <title>Genome-Wide Analysis of Corynespora cassiicola Leaf Fall Disease Putative Effectors.</title>
        <authorList>
            <person name="Lopez D."/>
            <person name="Ribeiro S."/>
            <person name="Label P."/>
            <person name="Fumanal B."/>
            <person name="Venisse J.S."/>
            <person name="Kohler A."/>
            <person name="de Oliveira R.R."/>
            <person name="Labutti K."/>
            <person name="Lipzen A."/>
            <person name="Lail K."/>
            <person name="Bauer D."/>
            <person name="Ohm R.A."/>
            <person name="Barry K.W."/>
            <person name="Spatafora J."/>
            <person name="Grigoriev I.V."/>
            <person name="Martin F.M."/>
            <person name="Pujade-Renaud V."/>
        </authorList>
    </citation>
    <scope>NUCLEOTIDE SEQUENCE [LARGE SCALE GENOMIC DNA]</scope>
    <source>
        <strain evidence="3 4">Philippines</strain>
    </source>
</reference>
<evidence type="ECO:0000259" key="2">
    <source>
        <dbReference type="PROSITE" id="PS52019"/>
    </source>
</evidence>
<dbReference type="Gene3D" id="3.10.129.110">
    <property type="entry name" value="Polyketide synthase dehydratase"/>
    <property type="match status" value="1"/>
</dbReference>
<comment type="caution">
    <text evidence="1">Lacks conserved residue(s) required for the propagation of feature annotation.</text>
</comment>
<proteinExistence type="predicted"/>
<organism evidence="3 4">
    <name type="scientific">Corynespora cassiicola Philippines</name>
    <dbReference type="NCBI Taxonomy" id="1448308"/>
    <lineage>
        <taxon>Eukaryota</taxon>
        <taxon>Fungi</taxon>
        <taxon>Dikarya</taxon>
        <taxon>Ascomycota</taxon>
        <taxon>Pezizomycotina</taxon>
        <taxon>Dothideomycetes</taxon>
        <taxon>Pleosporomycetidae</taxon>
        <taxon>Pleosporales</taxon>
        <taxon>Corynesporascaceae</taxon>
        <taxon>Corynespora</taxon>
    </lineage>
</organism>
<sequence length="284" mass="30944">MIKLRTLANSDAEEFELLSWNEGQQKWTQHCRALVTCYKQEGKALESADKTAVDWASAWDSARTGCHKGVSSSLLYQGSAKTGPRRTGMFRNVYNLRYGEGKTTAEVVVSDTGAVMPQHYESSFIIHPTTLDGILQCGGYVPFLDEEFAPVGGASNVWVPKAVDEVRLVVGSGEVQKPGQVLQTVGCVEQGTQRRGGTYKMDAVAEDARVHVRGLQLAVEESLALQWPEPHYRCYKQEWQACGELPAEKVQWHVLAGPGGDNTQTAAALNKVLGSKMVGLASSV</sequence>
<keyword evidence="4" id="KW-1185">Reference proteome</keyword>
<dbReference type="Proteomes" id="UP000240883">
    <property type="component" value="Unassembled WGS sequence"/>
</dbReference>
<dbReference type="PROSITE" id="PS52019">
    <property type="entry name" value="PKS_MFAS_DH"/>
    <property type="match status" value="1"/>
</dbReference>